<dbReference type="Pfam" id="PF23359">
    <property type="entry name" value="Lsr2_DNA-bd"/>
    <property type="match status" value="1"/>
</dbReference>
<dbReference type="GO" id="GO:0016746">
    <property type="term" value="F:acyltransferase activity"/>
    <property type="evidence" value="ECO:0007669"/>
    <property type="project" value="InterPro"/>
</dbReference>
<dbReference type="AlphaFoldDB" id="A0A7X6SVN4"/>
<dbReference type="Pfam" id="PF11774">
    <property type="entry name" value="Lsr2"/>
    <property type="match status" value="1"/>
</dbReference>
<comment type="caution">
    <text evidence="4">The sequence shown here is derived from an EMBL/GenBank/DDBJ whole genome shotgun (WGS) entry which is preliminary data.</text>
</comment>
<dbReference type="Gene3D" id="3.30.60.230">
    <property type="entry name" value="Lsr2, dimerization domain"/>
    <property type="match status" value="1"/>
</dbReference>
<gene>
    <name evidence="4" type="ORF">GX859_05110</name>
</gene>
<feature type="domain" description="Lsr2 DNA-binding" evidence="3">
    <location>
        <begin position="76"/>
        <end position="111"/>
    </location>
</feature>
<dbReference type="InterPro" id="IPR055370">
    <property type="entry name" value="Lsr2_DNA-bd"/>
</dbReference>
<dbReference type="InterPro" id="IPR036625">
    <property type="entry name" value="E3-bd_dom_sf"/>
</dbReference>
<dbReference type="InterPro" id="IPR042261">
    <property type="entry name" value="Lsr2-like_dimerization"/>
</dbReference>
<accession>A0A7X6SVN4</accession>
<dbReference type="Proteomes" id="UP000557899">
    <property type="component" value="Unassembled WGS sequence"/>
</dbReference>
<keyword evidence="1" id="KW-0238">DNA-binding</keyword>
<evidence type="ECO:0000313" key="5">
    <source>
        <dbReference type="Proteomes" id="UP000557899"/>
    </source>
</evidence>
<protein>
    <submittedName>
        <fullName evidence="4">Lsr2 family protein</fullName>
    </submittedName>
</protein>
<evidence type="ECO:0000313" key="4">
    <source>
        <dbReference type="EMBL" id="NLA55666.1"/>
    </source>
</evidence>
<dbReference type="InterPro" id="IPR024412">
    <property type="entry name" value="Lsr2_dim_dom"/>
</dbReference>
<dbReference type="GO" id="GO:0003677">
    <property type="term" value="F:DNA binding"/>
    <property type="evidence" value="ECO:0007669"/>
    <property type="project" value="UniProtKB-KW"/>
</dbReference>
<evidence type="ECO:0000259" key="2">
    <source>
        <dbReference type="Pfam" id="PF11774"/>
    </source>
</evidence>
<name>A0A7X6SVN4_9CORY</name>
<proteinExistence type="predicted"/>
<evidence type="ECO:0000259" key="3">
    <source>
        <dbReference type="Pfam" id="PF23359"/>
    </source>
</evidence>
<feature type="domain" description="Lsr2 dimerization" evidence="2">
    <location>
        <begin position="1"/>
        <end position="59"/>
    </location>
</feature>
<organism evidence="4 5">
    <name type="scientific">Corynebacterium humireducens</name>
    <dbReference type="NCBI Taxonomy" id="1223514"/>
    <lineage>
        <taxon>Bacteria</taxon>
        <taxon>Bacillati</taxon>
        <taxon>Actinomycetota</taxon>
        <taxon>Actinomycetes</taxon>
        <taxon>Mycobacteriales</taxon>
        <taxon>Corynebacteriaceae</taxon>
        <taxon>Corynebacterium</taxon>
    </lineage>
</organism>
<evidence type="ECO:0000256" key="1">
    <source>
        <dbReference type="ARBA" id="ARBA00023125"/>
    </source>
</evidence>
<dbReference type="Gene3D" id="4.10.320.10">
    <property type="entry name" value="E3-binding domain"/>
    <property type="match status" value="1"/>
</dbReference>
<reference evidence="4 5" key="1">
    <citation type="journal article" date="2020" name="Biotechnol. Biofuels">
        <title>New insights from the biogas microbiome by comprehensive genome-resolved metagenomics of nearly 1600 species originating from multiple anaerobic digesters.</title>
        <authorList>
            <person name="Campanaro S."/>
            <person name="Treu L."/>
            <person name="Rodriguez-R L.M."/>
            <person name="Kovalovszki A."/>
            <person name="Ziels R.M."/>
            <person name="Maus I."/>
            <person name="Zhu X."/>
            <person name="Kougias P.G."/>
            <person name="Basile A."/>
            <person name="Luo G."/>
            <person name="Schluter A."/>
            <person name="Konstantinidis K.T."/>
            <person name="Angelidaki I."/>
        </authorList>
    </citation>
    <scope>NUCLEOTIDE SEQUENCE [LARGE SCALE GENOMIC DNA]</scope>
    <source>
        <strain evidence="4">AS15tlH2ME_198</strain>
    </source>
</reference>
<dbReference type="EMBL" id="JAAZHI010000111">
    <property type="protein sequence ID" value="NLA55666.1"/>
    <property type="molecule type" value="Genomic_DNA"/>
</dbReference>
<sequence length="114" mass="12685">MARREITQYFDDLDNSPLEDSEVNIIHFSVDGSHYTLDLSEENAAAFRAALDPWIAVAQVAQAPQKAPTRVSTAAQRERSRAIREWARANGMEVSDRGKIAASVLEAYEKAHGR</sequence>